<name>A0ACC0Q569_RHOML</name>
<proteinExistence type="predicted"/>
<sequence length="135" mass="13991">MGPTAAGDGVVDGGRTRRRPDQMAGSGFRSARSRSRNVAAGPPLPVAAAAVGRRPWLLLLVAGRWPDLVVAAMAGYGLGAEAGPVVPGLSLGRWRRAPVVRGAPLPGELLYSPAEMLKLIPLACFADESPFLKPS</sequence>
<comment type="caution">
    <text evidence="1">The sequence shown here is derived from an EMBL/GenBank/DDBJ whole genome shotgun (WGS) entry which is preliminary data.</text>
</comment>
<keyword evidence="2" id="KW-1185">Reference proteome</keyword>
<organism evidence="1 2">
    <name type="scientific">Rhododendron molle</name>
    <name type="common">Chinese azalea</name>
    <name type="synonym">Azalea mollis</name>
    <dbReference type="NCBI Taxonomy" id="49168"/>
    <lineage>
        <taxon>Eukaryota</taxon>
        <taxon>Viridiplantae</taxon>
        <taxon>Streptophyta</taxon>
        <taxon>Embryophyta</taxon>
        <taxon>Tracheophyta</taxon>
        <taxon>Spermatophyta</taxon>
        <taxon>Magnoliopsida</taxon>
        <taxon>eudicotyledons</taxon>
        <taxon>Gunneridae</taxon>
        <taxon>Pentapetalae</taxon>
        <taxon>asterids</taxon>
        <taxon>Ericales</taxon>
        <taxon>Ericaceae</taxon>
        <taxon>Ericoideae</taxon>
        <taxon>Rhodoreae</taxon>
        <taxon>Rhododendron</taxon>
    </lineage>
</organism>
<evidence type="ECO:0000313" key="2">
    <source>
        <dbReference type="Proteomes" id="UP001062846"/>
    </source>
</evidence>
<evidence type="ECO:0000313" key="1">
    <source>
        <dbReference type="EMBL" id="KAI8572566.1"/>
    </source>
</evidence>
<dbReference type="Proteomes" id="UP001062846">
    <property type="component" value="Chromosome 1"/>
</dbReference>
<protein>
    <submittedName>
        <fullName evidence="1">Uncharacterized protein</fullName>
    </submittedName>
</protein>
<dbReference type="EMBL" id="CM046388">
    <property type="protein sequence ID" value="KAI8572566.1"/>
    <property type="molecule type" value="Genomic_DNA"/>
</dbReference>
<reference evidence="1" key="1">
    <citation type="submission" date="2022-02" db="EMBL/GenBank/DDBJ databases">
        <title>Plant Genome Project.</title>
        <authorList>
            <person name="Zhang R.-G."/>
        </authorList>
    </citation>
    <scope>NUCLEOTIDE SEQUENCE</scope>
    <source>
        <strain evidence="1">AT1</strain>
    </source>
</reference>
<gene>
    <name evidence="1" type="ORF">RHMOL_Rhmol01G0209700</name>
</gene>
<accession>A0ACC0Q569</accession>